<dbReference type="AlphaFoldDB" id="A0A5B9EG23"/>
<feature type="transmembrane region" description="Helical" evidence="6">
    <location>
        <begin position="88"/>
        <end position="107"/>
    </location>
</feature>
<dbReference type="InterPro" id="IPR001516">
    <property type="entry name" value="Proton_antipo_N"/>
</dbReference>
<feature type="transmembrane region" description="Helical" evidence="6">
    <location>
        <begin position="415"/>
        <end position="436"/>
    </location>
</feature>
<feature type="transmembrane region" description="Helical" evidence="6">
    <location>
        <begin position="30"/>
        <end position="51"/>
    </location>
</feature>
<dbReference type="KEGG" id="talb:FTW19_15620"/>
<evidence type="ECO:0000256" key="4">
    <source>
        <dbReference type="ARBA" id="ARBA00023136"/>
    </source>
</evidence>
<accession>A0A5B9EG23</accession>
<feature type="transmembrane region" description="Helical" evidence="6">
    <location>
        <begin position="143"/>
        <end position="161"/>
    </location>
</feature>
<evidence type="ECO:0000259" key="8">
    <source>
        <dbReference type="Pfam" id="PF00662"/>
    </source>
</evidence>
<dbReference type="NCBIfam" id="TIGR01974">
    <property type="entry name" value="NDH_I_L"/>
    <property type="match status" value="1"/>
</dbReference>
<evidence type="ECO:0000256" key="3">
    <source>
        <dbReference type="ARBA" id="ARBA00022989"/>
    </source>
</evidence>
<dbReference type="Pfam" id="PF00662">
    <property type="entry name" value="Proton_antipo_N"/>
    <property type="match status" value="1"/>
</dbReference>
<feature type="transmembrane region" description="Helical" evidence="6">
    <location>
        <begin position="119"/>
        <end position="137"/>
    </location>
</feature>
<dbReference type="RefSeq" id="WP_147648491.1">
    <property type="nucleotide sequence ID" value="NZ_CP042806.1"/>
</dbReference>
<organism evidence="9 10">
    <name type="scientific">Terriglobus albidus</name>
    <dbReference type="NCBI Taxonomy" id="1592106"/>
    <lineage>
        <taxon>Bacteria</taxon>
        <taxon>Pseudomonadati</taxon>
        <taxon>Acidobacteriota</taxon>
        <taxon>Terriglobia</taxon>
        <taxon>Terriglobales</taxon>
        <taxon>Acidobacteriaceae</taxon>
        <taxon>Terriglobus</taxon>
    </lineage>
</organism>
<keyword evidence="4 6" id="KW-0472">Membrane</keyword>
<protein>
    <submittedName>
        <fullName evidence="9">NADH-quinone oxidoreductase subunit L</fullName>
    </submittedName>
</protein>
<evidence type="ECO:0000256" key="6">
    <source>
        <dbReference type="SAM" id="Phobius"/>
    </source>
</evidence>
<dbReference type="Pfam" id="PF00361">
    <property type="entry name" value="Proton_antipo_M"/>
    <property type="match status" value="1"/>
</dbReference>
<feature type="transmembrane region" description="Helical" evidence="6">
    <location>
        <begin position="282"/>
        <end position="303"/>
    </location>
</feature>
<dbReference type="PRINTS" id="PR01435">
    <property type="entry name" value="NPOXDRDTASE5"/>
</dbReference>
<feature type="transmembrane region" description="Helical" evidence="6">
    <location>
        <begin position="310"/>
        <end position="336"/>
    </location>
</feature>
<evidence type="ECO:0000256" key="2">
    <source>
        <dbReference type="ARBA" id="ARBA00022692"/>
    </source>
</evidence>
<keyword evidence="2 5" id="KW-0812">Transmembrane</keyword>
<feature type="transmembrane region" description="Helical" evidence="6">
    <location>
        <begin position="252"/>
        <end position="270"/>
    </location>
</feature>
<dbReference type="PANTHER" id="PTHR42829">
    <property type="entry name" value="NADH-UBIQUINONE OXIDOREDUCTASE CHAIN 5"/>
    <property type="match status" value="1"/>
</dbReference>
<dbReference type="PANTHER" id="PTHR42829:SF2">
    <property type="entry name" value="NADH-UBIQUINONE OXIDOREDUCTASE CHAIN 5"/>
    <property type="match status" value="1"/>
</dbReference>
<dbReference type="GO" id="GO:0003954">
    <property type="term" value="F:NADH dehydrogenase activity"/>
    <property type="evidence" value="ECO:0007669"/>
    <property type="project" value="TreeGrafter"/>
</dbReference>
<evidence type="ECO:0000256" key="5">
    <source>
        <dbReference type="RuleBase" id="RU000320"/>
    </source>
</evidence>
<dbReference type="GO" id="GO:0016020">
    <property type="term" value="C:membrane"/>
    <property type="evidence" value="ECO:0007669"/>
    <property type="project" value="UniProtKB-SubCell"/>
</dbReference>
<feature type="transmembrane region" description="Helical" evidence="6">
    <location>
        <begin position="521"/>
        <end position="542"/>
    </location>
</feature>
<dbReference type="InterPro" id="IPR001750">
    <property type="entry name" value="ND/Mrp_TM"/>
</dbReference>
<feature type="transmembrane region" description="Helical" evidence="6">
    <location>
        <begin position="5"/>
        <end position="24"/>
    </location>
</feature>
<dbReference type="Gene3D" id="1.20.5.2700">
    <property type="match status" value="1"/>
</dbReference>
<feature type="domain" description="NADH:quinone oxidoreductase/Mrp antiporter transmembrane" evidence="7">
    <location>
        <begin position="136"/>
        <end position="427"/>
    </location>
</feature>
<feature type="domain" description="NADH-Ubiquinone oxidoreductase (complex I) chain 5 N-terminal" evidence="8">
    <location>
        <begin position="70"/>
        <end position="120"/>
    </location>
</feature>
<evidence type="ECO:0000313" key="9">
    <source>
        <dbReference type="EMBL" id="QEE29297.1"/>
    </source>
</evidence>
<keyword evidence="10" id="KW-1185">Reference proteome</keyword>
<keyword evidence="3 6" id="KW-1133">Transmembrane helix</keyword>
<dbReference type="PRINTS" id="PR01434">
    <property type="entry name" value="NADHDHGNASE5"/>
</dbReference>
<reference evidence="9 10" key="1">
    <citation type="submission" date="2019-08" db="EMBL/GenBank/DDBJ databases">
        <title>Complete genome sequence of Terriglobus albidus strain ORNL.</title>
        <authorList>
            <person name="Podar M."/>
        </authorList>
    </citation>
    <scope>NUCLEOTIDE SEQUENCE [LARGE SCALE GENOMIC DNA]</scope>
    <source>
        <strain evidence="9 10">ORNL</strain>
    </source>
</reference>
<evidence type="ECO:0000256" key="1">
    <source>
        <dbReference type="ARBA" id="ARBA00004127"/>
    </source>
</evidence>
<dbReference type="InterPro" id="IPR018393">
    <property type="entry name" value="NADHpl_OxRdtase_5_subgr"/>
</dbReference>
<dbReference type="InterPro" id="IPR003945">
    <property type="entry name" value="NU5C-like"/>
</dbReference>
<feature type="transmembrane region" description="Helical" evidence="6">
    <location>
        <begin position="379"/>
        <end position="400"/>
    </location>
</feature>
<evidence type="ECO:0000313" key="10">
    <source>
        <dbReference type="Proteomes" id="UP000321820"/>
    </source>
</evidence>
<feature type="transmembrane region" description="Helical" evidence="6">
    <location>
        <begin position="213"/>
        <end position="231"/>
    </location>
</feature>
<dbReference type="GO" id="GO:0042773">
    <property type="term" value="P:ATP synthesis coupled electron transport"/>
    <property type="evidence" value="ECO:0007669"/>
    <property type="project" value="InterPro"/>
</dbReference>
<feature type="transmembrane region" description="Helical" evidence="6">
    <location>
        <begin position="467"/>
        <end position="488"/>
    </location>
</feature>
<dbReference type="Proteomes" id="UP000321820">
    <property type="component" value="Chromosome"/>
</dbReference>
<sequence>MEFSYLWWIPLLPFAGFLINGLVGRKFPRTVVAAIALLFTAVPFALVLKLASTMFARGGPEQISLVGAPWISVSGFTVNFAFNVDHLTLLMLLIVTGVGFLIHLYATSYMAHEEGYWRFFAYLNLFMFFMLVLVLAANFLLLFVGWEGVGLASYLLIGFYFKKDSAANAGKKAFIVNRIGDFGFLLAMFLIIAQFHTLNFTEVFGQIAAHPEWQGGMMTAIALLLVLGATGKSAQIPLYVWLPDAMEGPTPVSALIHAATMVTAGIYMVARSNVLFAHSPTALSVVAVIGALTAIFAASIGLVQNDIKRVLAYSTVSQLGYMFLACGVAAYTGAIFHLMTHAFFKALLFLAAGSVIHAIGGEQDMRAMGGLRKKIPVTFWTMTVGVFAIAGFPGLAGFFSKDEILYQTFASGNKVLWVIGLITAGMTSFYMFRLWFKTFFGEFHEPAQDAHHGDDHGHAHGVHESPAIMTIPLAILAVLSIIGGWVGIPAAMKGSMEIEHFLSPVFGEPAAAPVANHGLELGLASLSVLAFAIGLGLAYIFYYKKPGTLGAFAEKNRTLYNVLANKFYIDEIYNGLIVIPTLVFTRLFLAGFIDKGVVDGTGATLGLTARGGGYLARKIQSGNIRSYAGWLALGAAVLLIAMTFGLKAFGATH</sequence>
<evidence type="ECO:0000259" key="7">
    <source>
        <dbReference type="Pfam" id="PF00361"/>
    </source>
</evidence>
<feature type="transmembrane region" description="Helical" evidence="6">
    <location>
        <begin position="627"/>
        <end position="649"/>
    </location>
</feature>
<name>A0A5B9EG23_9BACT</name>
<dbReference type="OrthoDB" id="9807568at2"/>
<comment type="subcellular location">
    <subcellularLocation>
        <location evidence="1">Endomembrane system</location>
        <topology evidence="1">Multi-pass membrane protein</topology>
    </subcellularLocation>
    <subcellularLocation>
        <location evidence="5">Membrane</location>
        <topology evidence="5">Multi-pass membrane protein</topology>
    </subcellularLocation>
</comment>
<dbReference type="GO" id="GO:0015990">
    <property type="term" value="P:electron transport coupled proton transport"/>
    <property type="evidence" value="ECO:0007669"/>
    <property type="project" value="TreeGrafter"/>
</dbReference>
<dbReference type="GO" id="GO:0008137">
    <property type="term" value="F:NADH dehydrogenase (ubiquinone) activity"/>
    <property type="evidence" value="ECO:0007669"/>
    <property type="project" value="InterPro"/>
</dbReference>
<dbReference type="NCBIfam" id="NF005141">
    <property type="entry name" value="PRK06590.1"/>
    <property type="match status" value="1"/>
</dbReference>
<dbReference type="GO" id="GO:0012505">
    <property type="term" value="C:endomembrane system"/>
    <property type="evidence" value="ECO:0007669"/>
    <property type="project" value="UniProtKB-SubCell"/>
</dbReference>
<gene>
    <name evidence="9" type="primary">nuoL</name>
    <name evidence="9" type="ORF">FTW19_15620</name>
</gene>
<dbReference type="EMBL" id="CP042806">
    <property type="protein sequence ID" value="QEE29297.1"/>
    <property type="molecule type" value="Genomic_DNA"/>
</dbReference>
<feature type="transmembrane region" description="Helical" evidence="6">
    <location>
        <begin position="182"/>
        <end position="201"/>
    </location>
</feature>
<proteinExistence type="predicted"/>